<keyword evidence="5" id="KW-1185">Reference proteome</keyword>
<comment type="caution">
    <text evidence="2">The sequence shown here is derived from an EMBL/GenBank/DDBJ whole genome shotgun (WGS) entry which is preliminary data.</text>
</comment>
<evidence type="ECO:0000313" key="3">
    <source>
        <dbReference type="EMBL" id="CAF1487867.1"/>
    </source>
</evidence>
<evidence type="ECO:0000256" key="1">
    <source>
        <dbReference type="SAM" id="Phobius"/>
    </source>
</evidence>
<name>A0A814X4X7_9BILA</name>
<protein>
    <submittedName>
        <fullName evidence="2">Uncharacterized protein</fullName>
    </submittedName>
</protein>
<sequence length="350" mass="39821">MIQCKWLLFLIAPVVITSILTLLYIFIKRNNGNGYCLSKLSAFTRIRFDSLEEKRQTYCPANNKCQCHPKGSATHIEPNLLCKHRSPTLCISFAGAAMMVYGVRTTEWRGSMKEVHHDTNDEFDALFFTDPAQCFYLQDPNYQWQGLTYYRDLIKLYSTLYQRIILIGASLGGSMVCMCADLATLSIAFNPIVDPVLLGLPWRFMGAYCPVRQAEVVRNQVHNTMEKINTNKTSHNCALHIHWSQLSKSDQRQAHQIVGGGKHNKPKQTECLTSVLDFDINDANMNSRSGVHIWFHKYKEHALALALKRTHQLIPLLRRHTGATSLGLNTISHKLDEKQPQDSVIINMPS</sequence>
<dbReference type="SUPFAM" id="SSF53474">
    <property type="entry name" value="alpha/beta-Hydrolases"/>
    <property type="match status" value="1"/>
</dbReference>
<evidence type="ECO:0000313" key="4">
    <source>
        <dbReference type="Proteomes" id="UP000663854"/>
    </source>
</evidence>
<keyword evidence="1" id="KW-1133">Transmembrane helix</keyword>
<evidence type="ECO:0000313" key="2">
    <source>
        <dbReference type="EMBL" id="CAF1211045.1"/>
    </source>
</evidence>
<gene>
    <name evidence="3" type="ORF">JXQ802_LOCUS39684</name>
    <name evidence="2" type="ORF">PYM288_LOCUS25379</name>
</gene>
<proteinExistence type="predicted"/>
<dbReference type="AlphaFoldDB" id="A0A814X4X7"/>
<dbReference type="Proteomes" id="UP000663870">
    <property type="component" value="Unassembled WGS sequence"/>
</dbReference>
<dbReference type="EMBL" id="CAJNOH010001381">
    <property type="protein sequence ID" value="CAF1211045.1"/>
    <property type="molecule type" value="Genomic_DNA"/>
</dbReference>
<feature type="transmembrane region" description="Helical" evidence="1">
    <location>
        <begin position="6"/>
        <end position="27"/>
    </location>
</feature>
<keyword evidence="1" id="KW-0812">Transmembrane</keyword>
<reference evidence="2" key="1">
    <citation type="submission" date="2021-02" db="EMBL/GenBank/DDBJ databases">
        <authorList>
            <person name="Nowell W R."/>
        </authorList>
    </citation>
    <scope>NUCLEOTIDE SEQUENCE</scope>
</reference>
<dbReference type="InterPro" id="IPR029058">
    <property type="entry name" value="AB_hydrolase_fold"/>
</dbReference>
<keyword evidence="1" id="KW-0472">Membrane</keyword>
<dbReference type="EMBL" id="CAJNOL010002316">
    <property type="protein sequence ID" value="CAF1487867.1"/>
    <property type="molecule type" value="Genomic_DNA"/>
</dbReference>
<dbReference type="Proteomes" id="UP000663854">
    <property type="component" value="Unassembled WGS sequence"/>
</dbReference>
<evidence type="ECO:0000313" key="5">
    <source>
        <dbReference type="Proteomes" id="UP000663870"/>
    </source>
</evidence>
<organism evidence="2 4">
    <name type="scientific">Rotaria sordida</name>
    <dbReference type="NCBI Taxonomy" id="392033"/>
    <lineage>
        <taxon>Eukaryota</taxon>
        <taxon>Metazoa</taxon>
        <taxon>Spiralia</taxon>
        <taxon>Gnathifera</taxon>
        <taxon>Rotifera</taxon>
        <taxon>Eurotatoria</taxon>
        <taxon>Bdelloidea</taxon>
        <taxon>Philodinida</taxon>
        <taxon>Philodinidae</taxon>
        <taxon>Rotaria</taxon>
    </lineage>
</organism>
<accession>A0A814X4X7</accession>